<dbReference type="Proteomes" id="UP000626244">
    <property type="component" value="Unassembled WGS sequence"/>
</dbReference>
<reference evidence="3" key="1">
    <citation type="journal article" date="2019" name="Int. J. Syst. Evol. Microbiol.">
        <title>The Global Catalogue of Microorganisms (GCM) 10K type strain sequencing project: providing services to taxonomists for standard genome sequencing and annotation.</title>
        <authorList>
            <consortium name="The Broad Institute Genomics Platform"/>
            <consortium name="The Broad Institute Genome Sequencing Center for Infectious Disease"/>
            <person name="Wu L."/>
            <person name="Ma J."/>
        </authorList>
    </citation>
    <scope>NUCLEOTIDE SEQUENCE [LARGE SCALE GENOMIC DNA]</scope>
    <source>
        <strain evidence="3">CGMCC 1.14993</strain>
    </source>
</reference>
<dbReference type="AlphaFoldDB" id="A0A8J3AC24"/>
<dbReference type="EMBL" id="BMHB01000001">
    <property type="protein sequence ID" value="GGI10269.1"/>
    <property type="molecule type" value="Genomic_DNA"/>
</dbReference>
<evidence type="ECO:0000313" key="2">
    <source>
        <dbReference type="EMBL" id="GGI10269.1"/>
    </source>
</evidence>
<dbReference type="SMART" id="SM00849">
    <property type="entry name" value="Lactamase_B"/>
    <property type="match status" value="1"/>
</dbReference>
<dbReference type="PANTHER" id="PTHR23131:SF0">
    <property type="entry name" value="ENDORIBONUCLEASE LACTB2"/>
    <property type="match status" value="1"/>
</dbReference>
<feature type="domain" description="Metallo-beta-lactamase" evidence="1">
    <location>
        <begin position="18"/>
        <end position="205"/>
    </location>
</feature>
<comment type="caution">
    <text evidence="2">The sequence shown here is derived from an EMBL/GenBank/DDBJ whole genome shotgun (WGS) entry which is preliminary data.</text>
</comment>
<organism evidence="2 3">
    <name type="scientific">Gottfriedia solisilvae</name>
    <dbReference type="NCBI Taxonomy" id="1516104"/>
    <lineage>
        <taxon>Bacteria</taxon>
        <taxon>Bacillati</taxon>
        <taxon>Bacillota</taxon>
        <taxon>Bacilli</taxon>
        <taxon>Bacillales</taxon>
        <taxon>Bacillaceae</taxon>
        <taxon>Gottfriedia</taxon>
    </lineage>
</organism>
<dbReference type="RefSeq" id="WP_088002947.1">
    <property type="nucleotide sequence ID" value="NZ_BMHB01000001.1"/>
</dbReference>
<dbReference type="GO" id="GO:0016787">
    <property type="term" value="F:hydrolase activity"/>
    <property type="evidence" value="ECO:0007669"/>
    <property type="project" value="UniProtKB-KW"/>
</dbReference>
<dbReference type="InterPro" id="IPR036866">
    <property type="entry name" value="RibonucZ/Hydroxyglut_hydro"/>
</dbReference>
<sequence>MILFKNEHVTVFQSALFQTNSTVVETEDCIIVVDPTWLPSEINEIRKYVDVIKKERPIYLYFTHGDFDHVIGYHAFPDATTIGSINLHNHPEKDIKVGKIKQFYLDHYIQHTEPIRFPEIDLIITEDGQTIKVGNTTLVFYLSPGHTKDGLFLYIDELDVWITGDYLSDFELPIVFDSVKSYYETLEKASELITNKEFSLLIPGHGKVTDSKEDAIKRISFANDYLTRLQQTVQMEDEQAISLLEKEFLFPSAFTKFCHECNVKNMRREYCHS</sequence>
<proteinExistence type="predicted"/>
<gene>
    <name evidence="2" type="ORF">GCM10007380_01940</name>
</gene>
<dbReference type="InterPro" id="IPR050662">
    <property type="entry name" value="Sec-metab_biosynth-thioest"/>
</dbReference>
<accession>A0A8J3AC24</accession>
<evidence type="ECO:0000313" key="3">
    <source>
        <dbReference type="Proteomes" id="UP000626244"/>
    </source>
</evidence>
<name>A0A8J3AC24_9BACI</name>
<dbReference type="OrthoDB" id="1491389at2"/>
<keyword evidence="3" id="KW-1185">Reference proteome</keyword>
<dbReference type="PANTHER" id="PTHR23131">
    <property type="entry name" value="ENDORIBONUCLEASE LACTB2"/>
    <property type="match status" value="1"/>
</dbReference>
<protein>
    <submittedName>
        <fullName evidence="2">Hydrolase</fullName>
    </submittedName>
</protein>
<evidence type="ECO:0000259" key="1">
    <source>
        <dbReference type="SMART" id="SM00849"/>
    </source>
</evidence>
<keyword evidence="2" id="KW-0378">Hydrolase</keyword>
<dbReference type="InterPro" id="IPR001279">
    <property type="entry name" value="Metallo-B-lactamas"/>
</dbReference>
<dbReference type="Pfam" id="PF00753">
    <property type="entry name" value="Lactamase_B"/>
    <property type="match status" value="1"/>
</dbReference>
<dbReference type="Gene3D" id="3.60.15.10">
    <property type="entry name" value="Ribonuclease Z/Hydroxyacylglutathione hydrolase-like"/>
    <property type="match status" value="1"/>
</dbReference>
<dbReference type="SUPFAM" id="SSF56281">
    <property type="entry name" value="Metallo-hydrolase/oxidoreductase"/>
    <property type="match status" value="1"/>
</dbReference>